<evidence type="ECO:0008006" key="7">
    <source>
        <dbReference type="Google" id="ProtNLM"/>
    </source>
</evidence>
<feature type="coiled-coil region" evidence="2">
    <location>
        <begin position="527"/>
        <end position="555"/>
    </location>
</feature>
<keyword evidence="4" id="KW-0472">Membrane</keyword>
<feature type="transmembrane region" description="Helical" evidence="4">
    <location>
        <begin position="1066"/>
        <end position="1084"/>
    </location>
</feature>
<feature type="region of interest" description="Disordered" evidence="3">
    <location>
        <begin position="220"/>
        <end position="250"/>
    </location>
</feature>
<feature type="transmembrane region" description="Helical" evidence="4">
    <location>
        <begin position="1196"/>
        <end position="1216"/>
    </location>
</feature>
<comment type="caution">
    <text evidence="5">The sequence shown here is derived from an EMBL/GenBank/DDBJ whole genome shotgun (WGS) entry which is preliminary data.</text>
</comment>
<evidence type="ECO:0000313" key="5">
    <source>
        <dbReference type="EMBL" id="CAB5389548.1"/>
    </source>
</evidence>
<organism evidence="5 6">
    <name type="scientific">Rhizophagus irregularis</name>
    <dbReference type="NCBI Taxonomy" id="588596"/>
    <lineage>
        <taxon>Eukaryota</taxon>
        <taxon>Fungi</taxon>
        <taxon>Fungi incertae sedis</taxon>
        <taxon>Mucoromycota</taxon>
        <taxon>Glomeromycotina</taxon>
        <taxon>Glomeromycetes</taxon>
        <taxon>Glomerales</taxon>
        <taxon>Glomeraceae</taxon>
        <taxon>Rhizophagus</taxon>
    </lineage>
</organism>
<dbReference type="GO" id="GO:0005886">
    <property type="term" value="C:plasma membrane"/>
    <property type="evidence" value="ECO:0007669"/>
    <property type="project" value="TreeGrafter"/>
</dbReference>
<dbReference type="PANTHER" id="PTHR10582">
    <property type="entry name" value="TRANSIENT RECEPTOR POTENTIAL ION CHANNEL PROTEIN"/>
    <property type="match status" value="1"/>
</dbReference>
<dbReference type="PANTHER" id="PTHR10582:SF2">
    <property type="entry name" value="INACTIVE"/>
    <property type="match status" value="1"/>
</dbReference>
<feature type="transmembrane region" description="Helical" evidence="4">
    <location>
        <begin position="1128"/>
        <end position="1149"/>
    </location>
</feature>
<evidence type="ECO:0000256" key="4">
    <source>
        <dbReference type="SAM" id="Phobius"/>
    </source>
</evidence>
<dbReference type="VEuPathDB" id="FungiDB:RhiirFUN_011701"/>
<dbReference type="GO" id="GO:0005216">
    <property type="term" value="F:monoatomic ion channel activity"/>
    <property type="evidence" value="ECO:0007669"/>
    <property type="project" value="InterPro"/>
</dbReference>
<accession>A0A915ZW04</accession>
<reference evidence="5" key="1">
    <citation type="submission" date="2020-05" db="EMBL/GenBank/DDBJ databases">
        <authorList>
            <person name="Rincon C."/>
            <person name="Sanders R I."/>
            <person name="Robbins C."/>
            <person name="Chaturvedi A."/>
        </authorList>
    </citation>
    <scope>NUCLEOTIDE SEQUENCE</scope>
    <source>
        <strain evidence="5">CHB12</strain>
    </source>
</reference>
<feature type="region of interest" description="Disordered" evidence="3">
    <location>
        <begin position="1"/>
        <end position="24"/>
    </location>
</feature>
<feature type="transmembrane region" description="Helical" evidence="4">
    <location>
        <begin position="1236"/>
        <end position="1256"/>
    </location>
</feature>
<evidence type="ECO:0000256" key="1">
    <source>
        <dbReference type="ARBA" id="ARBA00022737"/>
    </source>
</evidence>
<sequence length="1544" mass="184291">MSFNKKHENPHNETNVDNDQDRHDNRFKNIIKDMIKKIRITNLFNNKENSSYKSDNTNDDTIKKEDYRIAICQDGKFAVTFDTANLRIKILENTDHRTFNMKESDNKKSEKSDVIDKTIAYFRINDNFTISKFYDKKYKPPPFNQESKLNTSDDDAKEDEKSDTFRWSFDVSNLHKNDDEYYILVAVSRVNVNEDMKENKRDNTKFDFLEKLEFTQELAEFKEKSGEPPDPPNTPNKEKDDQRITIPDNTPKKAKKGIAIYRLKLKEEKKNFILNDVTCYYSDSISGICSFIEVTNDDDVEQRRFIIFNFRGIYNFEFNSHFDYFNLNEKFKYPQSIRRELDNWYTDSGTDCMKRLLTCIYDKYFLVTQYKNDVQSLEVYNLAKMELETTAKRVEDKEKYVKQYNYDTFSVSKLQLCFTRGINIIKLYYMENGLQIASKKFDEIEKIFLLEFIDNDEKLLIIGECPKEGIMLIIWDLYDTGKYHILTKLGDFPITIKENIGTHLARTSGNILQVNDNGNIKSIVKFIENLKQKKIEENLKQKKSEENLRQNLKIEDEKPDGKPDRKHNIYCDVNINFKPIVSDKEPWVLGDYERTSYCLYYNKKRTLTETLQLIVGRSTVQIWHQINDENKLKREKEHLPNKGEPFLEYIWTNRIPVNQESEETRLQISKFECGPNDSLHDKLRDFYLKEDNEEIEIRRKRRKSSVKVEWLEQNISMEEGGKIDKMIKHEKVIKRKDIIEKFHAIRHACKALEHLNKRYKSKFLANNYIRVHEYEEMISYIKHIVWRYAKNDPENFKLLDVRHNVMKNLILGDCDHLIKFILFGDEEENTENKNVYKEIEVKEKREKVKRQEFEIRHIPRDNLWPEESFLKDDDLDFYERKDNRLEDNEKIKPRNNMELAIYHCKGRELKDTIIVAYFLEYYSRNATDCAGWMSSVSKALPLLFKYNYDDYARKLFFKECFADQDHFSAHDPDDIIPIECRERRNHDIKFRAFKPLVRLESNKYKWYNKFWNLFKKSEENLSLKHKIYKSLENFDNDLGKSPLALRIVPLPSFTVNDISKKNIYNWKKIILNVFLFIFIPRWYIISRNEKNRLSPFSRMILYEDNDNIYDNPATEAIINFRWQKARNFFFLLFLRFLFFAICFTIVSWAYLNHSIIINGNFLFALIVIFYYLAFYQLVTEALQFHYRGFKKYFDEIFNSFDIISIVLSVTVMSIMFKNFQFSDGFGSVKVIDTGLIAGISFSIFFLWIELILYLRIISDIGIYIYYVIIIFKSIIPFFLFMLIVILAFAHTMFVLLRNPDSIKIKESTYSGIATNDLKNETLDIKLKSDFDPKSSDNPYSLFSDAIIATYFWIGGNWAQRDEFDFWAIDVFSLIASIFLVIVLQNMLIAFMNGIYTTAETKGRQALLRQRANHIADYEALYHIHLWNIEPEPKHIYYFGQSKTLEEWYATRKDEQERDYDKYSILVYEEDIKVEIEKIKNMKNDVNVTIEYLIKKLYDIKSKVDDNKTDDDDDDDDGNIEIMEDIEKNINDVVERLLKKLDKSN</sequence>
<keyword evidence="4" id="KW-0812">Transmembrane</keyword>
<gene>
    <name evidence="5" type="ORF">CHRIB12_LOCUS21112</name>
</gene>
<feature type="transmembrane region" description="Helical" evidence="4">
    <location>
        <begin position="1263"/>
        <end position="1289"/>
    </location>
</feature>
<evidence type="ECO:0000313" key="6">
    <source>
        <dbReference type="Proteomes" id="UP000684084"/>
    </source>
</evidence>
<dbReference type="GO" id="GO:0098703">
    <property type="term" value="P:calcium ion import across plasma membrane"/>
    <property type="evidence" value="ECO:0007669"/>
    <property type="project" value="TreeGrafter"/>
</dbReference>
<evidence type="ECO:0000256" key="2">
    <source>
        <dbReference type="SAM" id="Coils"/>
    </source>
</evidence>
<evidence type="ECO:0000256" key="3">
    <source>
        <dbReference type="SAM" id="MobiDB-lite"/>
    </source>
</evidence>
<dbReference type="InterPro" id="IPR024862">
    <property type="entry name" value="TRPV"/>
</dbReference>
<dbReference type="Proteomes" id="UP000684084">
    <property type="component" value="Unassembled WGS sequence"/>
</dbReference>
<feature type="compositionally biased region" description="Basic and acidic residues" evidence="3">
    <location>
        <begin position="1"/>
        <end position="11"/>
    </location>
</feature>
<keyword evidence="4" id="KW-1133">Transmembrane helix</keyword>
<feature type="transmembrane region" description="Helical" evidence="4">
    <location>
        <begin position="1370"/>
        <end position="1395"/>
    </location>
</feature>
<protein>
    <recommendedName>
        <fullName evidence="7">Ion transport domain-containing protein</fullName>
    </recommendedName>
</protein>
<dbReference type="VEuPathDB" id="FungiDB:RhiirFUN_013140"/>
<proteinExistence type="predicted"/>
<keyword evidence="1" id="KW-0677">Repeat</keyword>
<keyword evidence="2" id="KW-0175">Coiled coil</keyword>
<dbReference type="OrthoDB" id="2368941at2759"/>
<dbReference type="EMBL" id="CAGKOT010000065">
    <property type="protein sequence ID" value="CAB5389548.1"/>
    <property type="molecule type" value="Genomic_DNA"/>
</dbReference>
<name>A0A915ZW04_9GLOM</name>
<feature type="transmembrane region" description="Helical" evidence="4">
    <location>
        <begin position="1155"/>
        <end position="1175"/>
    </location>
</feature>